<dbReference type="Gramene" id="PNW70862">
    <property type="protein sequence ID" value="PNW70862"/>
    <property type="gene ID" value="CHLRE_17g736584v5"/>
</dbReference>
<feature type="region of interest" description="Disordered" evidence="1">
    <location>
        <begin position="1095"/>
        <end position="1122"/>
    </location>
</feature>
<feature type="compositionally biased region" description="Gly residues" evidence="1">
    <location>
        <begin position="1274"/>
        <end position="1283"/>
    </location>
</feature>
<name>A0A2K3CRF1_CHLRE</name>
<evidence type="ECO:0000313" key="3">
    <source>
        <dbReference type="Proteomes" id="UP000006906"/>
    </source>
</evidence>
<dbReference type="InParanoid" id="A0A2K3CRF1"/>
<feature type="compositionally biased region" description="Low complexity" evidence="1">
    <location>
        <begin position="802"/>
        <end position="824"/>
    </location>
</feature>
<dbReference type="Proteomes" id="UP000006906">
    <property type="component" value="Chromosome 17"/>
</dbReference>
<feature type="compositionally biased region" description="Gly residues" evidence="1">
    <location>
        <begin position="1246"/>
        <end position="1262"/>
    </location>
</feature>
<feature type="compositionally biased region" description="Low complexity" evidence="1">
    <location>
        <begin position="1263"/>
        <end position="1273"/>
    </location>
</feature>
<dbReference type="ExpressionAtlas" id="A0A2K3CRF1">
    <property type="expression patterns" value="baseline and differential"/>
</dbReference>
<feature type="region of interest" description="Disordered" evidence="1">
    <location>
        <begin position="228"/>
        <end position="300"/>
    </location>
</feature>
<feature type="compositionally biased region" description="Low complexity" evidence="1">
    <location>
        <begin position="720"/>
        <end position="773"/>
    </location>
</feature>
<feature type="compositionally biased region" description="Low complexity" evidence="1">
    <location>
        <begin position="1228"/>
        <end position="1245"/>
    </location>
</feature>
<feature type="compositionally biased region" description="Pro residues" evidence="1">
    <location>
        <begin position="228"/>
        <end position="294"/>
    </location>
</feature>
<dbReference type="PaxDb" id="3055-EDO98512"/>
<gene>
    <name evidence="2" type="ORF">CHLRE_17g736584v5</name>
</gene>
<dbReference type="RefSeq" id="XP_042915016.1">
    <property type="nucleotide sequence ID" value="XM_043072557.1"/>
</dbReference>
<feature type="region of interest" description="Disordered" evidence="1">
    <location>
        <begin position="508"/>
        <end position="550"/>
    </location>
</feature>
<dbReference type="OrthoDB" id="10688817at2759"/>
<dbReference type="GeneID" id="5725161"/>
<evidence type="ECO:0000256" key="1">
    <source>
        <dbReference type="SAM" id="MobiDB-lite"/>
    </source>
</evidence>
<feature type="compositionally biased region" description="Low complexity" evidence="1">
    <location>
        <begin position="520"/>
        <end position="529"/>
    </location>
</feature>
<feature type="compositionally biased region" description="Low complexity" evidence="1">
    <location>
        <begin position="1105"/>
        <end position="1122"/>
    </location>
</feature>
<evidence type="ECO:0000313" key="2">
    <source>
        <dbReference type="EMBL" id="PNW70862.1"/>
    </source>
</evidence>
<keyword evidence="3" id="KW-1185">Reference proteome</keyword>
<dbReference type="KEGG" id="cre:CHLRE_17g736584v5"/>
<feature type="region of interest" description="Disordered" evidence="1">
    <location>
        <begin position="855"/>
        <end position="911"/>
    </location>
</feature>
<proteinExistence type="predicted"/>
<feature type="region of interest" description="Disordered" evidence="1">
    <location>
        <begin position="630"/>
        <end position="825"/>
    </location>
</feature>
<feature type="region of interest" description="Disordered" evidence="1">
    <location>
        <begin position="414"/>
        <end position="464"/>
    </location>
</feature>
<protein>
    <submittedName>
        <fullName evidence="2">Uncharacterized protein</fullName>
    </submittedName>
</protein>
<feature type="compositionally biased region" description="Polar residues" evidence="1">
    <location>
        <begin position="630"/>
        <end position="639"/>
    </location>
</feature>
<feature type="region of interest" description="Disordered" evidence="1">
    <location>
        <begin position="1224"/>
        <end position="1318"/>
    </location>
</feature>
<accession>A0A2K3CRF1</accession>
<feature type="compositionally biased region" description="Low complexity" evidence="1">
    <location>
        <begin position="860"/>
        <end position="877"/>
    </location>
</feature>
<sequence length="1362" mass="133527">MDGDSGYRTWSGGRPCHVLLAAAQRCCSGGVWVGTGTPMYDCSQQQVAYPTGAAVISGGANLKDTNSSSGGGGLAGPPNYSAGLPCVSDGGNATTKAVTLHTVSQAATGSVGVTFSTPLAASHVCILVMTCAQGTIRGNLTLRLANGTRVGSGCPADACGSSGSGSCTGAHTYWYDCCVVGSDGSQPVVAGLTFDIINPPVGPNAYKVYDSVRLLGYPPLSPLPPAPLPPSPVPPSPAPPSPAPPSLLPSPAPPSPRPPSPAPPSLAPPSPAPYSPELPSPTPPARPPPSPEPPSAVCGAAGLQPTTAAIFGGGSNINRACISTEVNGGGAASMSAATATASDATCWKQTATPVAAGSSGGCWGTGTAGSGAGATRSARLQTALAAAGGAAAAVAAATTGCVFLVTAGAQRRKRRREEVEQQQQQQQQHRELEDSGVGAATDAASTQEVSAEGSGCGGSDSGRARNSRALCTEAVVMDRPPPAAAAAAVAAETGPPGAIAGLAQQQEPGALSSATHHSCGARNSGSSSDRSGHGSSGRSRDASGQVRWPAASSVPLGGLAVWQQQTSAPAVASASTDGDAAGEERGASRQAVAAAAVATAPAGGQLWGGAGMVPGDLLTGLDHVGLNSGVNGTSNSSARSAPARGRTSGCSSGPDGGDLRRRVRGLTSEPGSGEGRIASAAVGDDSCMTQRTGSVSGGSRSGSRDRSSNETLWPPLGATGQHLQLQPQQAAHGGSGSDSCGDAGAATGAGAELPDAAGSAGAAGRAPSAAQQAMRPEARPSSSGGHASEQLSMLLPPPPGLQQPQPQDQERPAQLQPPQQPELAHLTPAIGLGMRWRARVARQGTRASALVSAGATIGASSGSGSSSEGSSREGSPSEQERERQQPQGWRRPASMDTGGPPSAASARALQSAWRAARDASAAFYSRRGSSGCSPLHSGGVEPPAAAVSFTVPSFFSTSEGEEAFLVSPHTPGRRGQPHPRFQRASLDWPPSAIPACRATAAGGSSAMVRGSTTGSGGAGAAAPHARWWSSALYSIGGDEQQGGAGGVAEPAAACAWMPPATAAAAGASPAAAEHQRRMNSFVAAGGWAGRGSSDFKEGVAGADGGSSNDGDSDTPDATAASWAASRARGAAAAAVAAAGSGGGGRVSLSVPSSPMWSQRPHLRAYGGSSSNALDAVGVAAAAPAPAPAAGDGSLAPVVPASPRPLLLRPSATIATVRSSGQLADRLRAGSSSTGAASPPAMAQAMGGAGSLGSGGSRGGSGGRSSAAPAVAAGHGPGEAGGRMLGRSVTRAGAAAARRHSTSAVAPLGPGAEAGSERWGPADGVLRSLFLRPGEVWAEEVPLFVVHSPVVQPQQPQQRPQQE</sequence>
<organism evidence="2 3">
    <name type="scientific">Chlamydomonas reinhardtii</name>
    <name type="common">Chlamydomonas smithii</name>
    <dbReference type="NCBI Taxonomy" id="3055"/>
    <lineage>
        <taxon>Eukaryota</taxon>
        <taxon>Viridiplantae</taxon>
        <taxon>Chlorophyta</taxon>
        <taxon>core chlorophytes</taxon>
        <taxon>Chlorophyceae</taxon>
        <taxon>CS clade</taxon>
        <taxon>Chlamydomonadales</taxon>
        <taxon>Chlamydomonadaceae</taxon>
        <taxon>Chlamydomonas</taxon>
    </lineage>
</organism>
<dbReference type="EMBL" id="CM008978">
    <property type="protein sequence ID" value="PNW70862.1"/>
    <property type="molecule type" value="Genomic_DNA"/>
</dbReference>
<reference evidence="2 3" key="1">
    <citation type="journal article" date="2007" name="Science">
        <title>The Chlamydomonas genome reveals the evolution of key animal and plant functions.</title>
        <authorList>
            <person name="Merchant S.S."/>
            <person name="Prochnik S.E."/>
            <person name="Vallon O."/>
            <person name="Harris E.H."/>
            <person name="Karpowicz S.J."/>
            <person name="Witman G.B."/>
            <person name="Terry A."/>
            <person name="Salamov A."/>
            <person name="Fritz-Laylin L.K."/>
            <person name="Marechal-Drouard L."/>
            <person name="Marshall W.F."/>
            <person name="Qu L.H."/>
            <person name="Nelson D.R."/>
            <person name="Sanderfoot A.A."/>
            <person name="Spalding M.H."/>
            <person name="Kapitonov V.V."/>
            <person name="Ren Q."/>
            <person name="Ferris P."/>
            <person name="Lindquist E."/>
            <person name="Shapiro H."/>
            <person name="Lucas S.M."/>
            <person name="Grimwood J."/>
            <person name="Schmutz J."/>
            <person name="Cardol P."/>
            <person name="Cerutti H."/>
            <person name="Chanfreau G."/>
            <person name="Chen C.L."/>
            <person name="Cognat V."/>
            <person name="Croft M.T."/>
            <person name="Dent R."/>
            <person name="Dutcher S."/>
            <person name="Fernandez E."/>
            <person name="Fukuzawa H."/>
            <person name="Gonzalez-Ballester D."/>
            <person name="Gonzalez-Halphen D."/>
            <person name="Hallmann A."/>
            <person name="Hanikenne M."/>
            <person name="Hippler M."/>
            <person name="Inwood W."/>
            <person name="Jabbari K."/>
            <person name="Kalanon M."/>
            <person name="Kuras R."/>
            <person name="Lefebvre P.A."/>
            <person name="Lemaire S.D."/>
            <person name="Lobanov A.V."/>
            <person name="Lohr M."/>
            <person name="Manuell A."/>
            <person name="Meier I."/>
            <person name="Mets L."/>
            <person name="Mittag M."/>
            <person name="Mittelmeier T."/>
            <person name="Moroney J.V."/>
            <person name="Moseley J."/>
            <person name="Napoli C."/>
            <person name="Nedelcu A.M."/>
            <person name="Niyogi K."/>
            <person name="Novoselov S.V."/>
            <person name="Paulsen I.T."/>
            <person name="Pazour G."/>
            <person name="Purton S."/>
            <person name="Ral J.P."/>
            <person name="Riano-Pachon D.M."/>
            <person name="Riekhof W."/>
            <person name="Rymarquis L."/>
            <person name="Schroda M."/>
            <person name="Stern D."/>
            <person name="Umen J."/>
            <person name="Willows R."/>
            <person name="Wilson N."/>
            <person name="Zimmer S.L."/>
            <person name="Allmer J."/>
            <person name="Balk J."/>
            <person name="Bisova K."/>
            <person name="Chen C.J."/>
            <person name="Elias M."/>
            <person name="Gendler K."/>
            <person name="Hauser C."/>
            <person name="Lamb M.R."/>
            <person name="Ledford H."/>
            <person name="Long J.C."/>
            <person name="Minagawa J."/>
            <person name="Page M.D."/>
            <person name="Pan J."/>
            <person name="Pootakham W."/>
            <person name="Roje S."/>
            <person name="Rose A."/>
            <person name="Stahlberg E."/>
            <person name="Terauchi A.M."/>
            <person name="Yang P."/>
            <person name="Ball S."/>
            <person name="Bowler C."/>
            <person name="Dieckmann C.L."/>
            <person name="Gladyshev V.N."/>
            <person name="Green P."/>
            <person name="Jorgensen R."/>
            <person name="Mayfield S."/>
            <person name="Mueller-Roeber B."/>
            <person name="Rajamani S."/>
            <person name="Sayre R.T."/>
            <person name="Brokstein P."/>
            <person name="Dubchak I."/>
            <person name="Goodstein D."/>
            <person name="Hornick L."/>
            <person name="Huang Y.W."/>
            <person name="Jhaveri J."/>
            <person name="Luo Y."/>
            <person name="Martinez D."/>
            <person name="Ngau W.C."/>
            <person name="Otillar B."/>
            <person name="Poliakov A."/>
            <person name="Porter A."/>
            <person name="Szajkowski L."/>
            <person name="Werner G."/>
            <person name="Zhou K."/>
            <person name="Grigoriev I.V."/>
            <person name="Rokhsar D.S."/>
            <person name="Grossman A.R."/>
        </authorList>
    </citation>
    <scope>NUCLEOTIDE SEQUENCE [LARGE SCALE GENOMIC DNA]</scope>
    <source>
        <strain evidence="3">CC-503</strain>
    </source>
</reference>